<proteinExistence type="predicted"/>
<name>A0AA45WXI0_9CLOT</name>
<feature type="transmembrane region" description="Helical" evidence="1">
    <location>
        <begin position="122"/>
        <end position="142"/>
    </location>
</feature>
<dbReference type="Pfam" id="PF11188">
    <property type="entry name" value="DUF2975"/>
    <property type="match status" value="1"/>
</dbReference>
<feature type="transmembrane region" description="Helical" evidence="1">
    <location>
        <begin position="12"/>
        <end position="32"/>
    </location>
</feature>
<comment type="caution">
    <text evidence="2">The sequence shown here is derived from an EMBL/GenBank/DDBJ whole genome shotgun (WGS) entry which is preliminary data.</text>
</comment>
<keyword evidence="1" id="KW-0812">Transmembrane</keyword>
<dbReference type="AlphaFoldDB" id="A0AA45WXI0"/>
<reference evidence="2" key="1">
    <citation type="submission" date="2017-05" db="EMBL/GenBank/DDBJ databases">
        <authorList>
            <person name="Varghese N."/>
            <person name="Submissions S."/>
        </authorList>
    </citation>
    <scope>NUCLEOTIDE SEQUENCE</scope>
    <source>
        <strain evidence="2">Su22</strain>
    </source>
</reference>
<evidence type="ECO:0000313" key="2">
    <source>
        <dbReference type="EMBL" id="SMP64053.1"/>
    </source>
</evidence>
<evidence type="ECO:0000313" key="3">
    <source>
        <dbReference type="Proteomes" id="UP001158066"/>
    </source>
</evidence>
<keyword evidence="1" id="KW-1133">Transmembrane helix</keyword>
<keyword evidence="1" id="KW-0472">Membrane</keyword>
<dbReference type="Proteomes" id="UP001158066">
    <property type="component" value="Unassembled WGS sequence"/>
</dbReference>
<feature type="transmembrane region" description="Helical" evidence="1">
    <location>
        <begin position="91"/>
        <end position="110"/>
    </location>
</feature>
<evidence type="ECO:0008006" key="4">
    <source>
        <dbReference type="Google" id="ProtNLM"/>
    </source>
</evidence>
<organism evidence="2 3">
    <name type="scientific">Anoxynatronum buryatiense</name>
    <dbReference type="NCBI Taxonomy" id="489973"/>
    <lineage>
        <taxon>Bacteria</taxon>
        <taxon>Bacillati</taxon>
        <taxon>Bacillota</taxon>
        <taxon>Clostridia</taxon>
        <taxon>Eubacteriales</taxon>
        <taxon>Clostridiaceae</taxon>
        <taxon>Anoxynatronum</taxon>
    </lineage>
</organism>
<accession>A0AA45WXI0</accession>
<feature type="transmembrane region" description="Helical" evidence="1">
    <location>
        <begin position="44"/>
        <end position="71"/>
    </location>
</feature>
<dbReference type="InterPro" id="IPR021354">
    <property type="entry name" value="DUF2975"/>
</dbReference>
<gene>
    <name evidence="2" type="ORF">SAMN06296020_11193</name>
</gene>
<protein>
    <recommendedName>
        <fullName evidence="4">DUF2975 domain-containing protein</fullName>
    </recommendedName>
</protein>
<evidence type="ECO:0000256" key="1">
    <source>
        <dbReference type="SAM" id="Phobius"/>
    </source>
</evidence>
<keyword evidence="3" id="KW-1185">Reference proteome</keyword>
<dbReference type="EMBL" id="FXUF01000011">
    <property type="protein sequence ID" value="SMP64053.1"/>
    <property type="molecule type" value="Genomic_DNA"/>
</dbReference>
<sequence length="160" mass="17352">MMKRETLFLKTAVIFIGLPILAVCVIVLPMIAREAAVSSSHMAAVLYGIVAGMYLSAIPFFMALYQAFTLLNLIDRNDAFSDLAVKALKKITYAAATISILYIALMPLFYTVGEVEDAPGVVLIGMLFAFAPMVVAVFAAVLQKLLQNAIEIKSDNELTI</sequence>